<dbReference type="OrthoDB" id="626749at2759"/>
<dbReference type="Gramene" id="TraesLAC1D03G00474050.2">
    <property type="protein sequence ID" value="TraesLAC1D03G00474050.2"/>
    <property type="gene ID" value="TraesLAC1D03G00474050"/>
</dbReference>
<dbReference type="Gramene" id="TraesPARA_EIv1.0_0264900.2">
    <property type="protein sequence ID" value="TraesPARA_EIv1.0_0264900.2.CDS"/>
    <property type="gene ID" value="TraesPARA_EIv1.0_0264900"/>
</dbReference>
<dbReference type="Gramene" id="TraesCS1D03G0383700.1">
    <property type="protein sequence ID" value="TraesCS1D03G0383700.1.CDS"/>
    <property type="gene ID" value="TraesCS1D03G0383700"/>
</dbReference>
<dbReference type="Proteomes" id="UP000019116">
    <property type="component" value="Chromosome 1D"/>
</dbReference>
<dbReference type="Gramene" id="TraesNOR1D03G00477900.2">
    <property type="protein sequence ID" value="TraesNOR1D03G00477900.2"/>
    <property type="gene ID" value="TraesNOR1D03G00477900"/>
</dbReference>
<dbReference type="Gramene" id="TraesSYM1D03G00477020.2">
    <property type="protein sequence ID" value="TraesSYM1D03G00477020.2"/>
    <property type="gene ID" value="TraesSYM1D03G00477020"/>
</dbReference>
<dbReference type="Gramene" id="TraesJUL1D03G00473240.1">
    <property type="protein sequence ID" value="TraesJUL1D03G00473240.1"/>
    <property type="gene ID" value="TraesJUL1D03G00473240"/>
</dbReference>
<dbReference type="Gramene" id="TraesLAC1D03G00474050.1">
    <property type="protein sequence ID" value="TraesLAC1D03G00474050.1"/>
    <property type="gene ID" value="TraesLAC1D03G00474050"/>
</dbReference>
<proteinExistence type="predicted"/>
<accession>A0A3B5ZSL8</accession>
<protein>
    <submittedName>
        <fullName evidence="1">Uncharacterized protein</fullName>
    </submittedName>
</protein>
<reference evidence="1" key="1">
    <citation type="submission" date="2018-08" db="EMBL/GenBank/DDBJ databases">
        <authorList>
            <person name="Rossello M."/>
        </authorList>
    </citation>
    <scope>NUCLEOTIDE SEQUENCE [LARGE SCALE GENOMIC DNA]</scope>
    <source>
        <strain evidence="1">cv. Chinese Spring</strain>
    </source>
</reference>
<dbReference type="RefSeq" id="XP_044449186.1">
    <property type="nucleotide sequence ID" value="XM_044593251.1"/>
</dbReference>
<dbReference type="Gramene" id="TraesSYM1D03G00477020.1">
    <property type="protein sequence ID" value="TraesSYM1D03G00477020.1"/>
    <property type="gene ID" value="TraesSYM1D03G00477020"/>
</dbReference>
<dbReference type="EnsemblPlants" id="TraesCS1D02G150300.1">
    <property type="protein sequence ID" value="TraesCS1D02G150300.1"/>
    <property type="gene ID" value="TraesCS1D02G150300"/>
</dbReference>
<dbReference type="Gramene" id="TraesPARA_EIv1.0_0264900.3">
    <property type="protein sequence ID" value="TraesPARA_EIv1.0_0264900.3.CDS"/>
    <property type="gene ID" value="TraesPARA_EIv1.0_0264900"/>
</dbReference>
<organism evidence="1">
    <name type="scientific">Triticum aestivum</name>
    <name type="common">Wheat</name>
    <dbReference type="NCBI Taxonomy" id="4565"/>
    <lineage>
        <taxon>Eukaryota</taxon>
        <taxon>Viridiplantae</taxon>
        <taxon>Streptophyta</taxon>
        <taxon>Embryophyta</taxon>
        <taxon>Tracheophyta</taxon>
        <taxon>Spermatophyta</taxon>
        <taxon>Magnoliopsida</taxon>
        <taxon>Liliopsida</taxon>
        <taxon>Poales</taxon>
        <taxon>Poaceae</taxon>
        <taxon>BOP clade</taxon>
        <taxon>Pooideae</taxon>
        <taxon>Triticodae</taxon>
        <taxon>Triticeae</taxon>
        <taxon>Triticinae</taxon>
        <taxon>Triticum</taxon>
    </lineage>
</organism>
<dbReference type="Gramene" id="TraesPARA_EIv1.0_0264900.1">
    <property type="protein sequence ID" value="TraesPARA_EIv1.0_0264900.1.CDS"/>
    <property type="gene ID" value="TraesPARA_EIv1.0_0264900"/>
</dbReference>
<evidence type="ECO:0000313" key="2">
    <source>
        <dbReference type="Proteomes" id="UP000019116"/>
    </source>
</evidence>
<dbReference type="Gramene" id="TraesSTA1D03G00469220.2">
    <property type="protein sequence ID" value="TraesSTA1D03G00469220.2"/>
    <property type="gene ID" value="TraesSTA1D03G00469220"/>
</dbReference>
<dbReference type="Gramene" id="TraesMAC1D03G00470000.1">
    <property type="protein sequence ID" value="TraesMAC1D03G00470000.1"/>
    <property type="gene ID" value="TraesMAC1D03G00470000"/>
</dbReference>
<dbReference type="AlphaFoldDB" id="A0A3B5ZSL8"/>
<dbReference type="Gramene" id="TraesWEE_scaffold_052092_01G000100.1">
    <property type="protein sequence ID" value="TraesWEE_scaffold_052092_01G000100.1"/>
    <property type="gene ID" value="TraesWEE_scaffold_052092_01G000100"/>
</dbReference>
<dbReference type="Gramene" id="TraesARI1D03G00475950.2">
    <property type="protein sequence ID" value="TraesARI1D03G00475950.2"/>
    <property type="gene ID" value="TraesARI1D03G00475950"/>
</dbReference>
<sequence>MEKESLAPSLYTGQTFMDGFAEIRDIPSEYRWKENKKEMKADEYHGLSYHEVLGKFLSAKEQNYMASTSATILGETMDLVKPLCTKDDVFRVRVEMHRAKEIYTKEETLFKSEAVQDELLVDPSDTKPYCYVNDGLSATSYAHFFHKDPSPRCDYYKPTTLEGDIQYIFFFDKLVELTRYRETRDMVFARAIAIARSGFRKMLFFQIKIGVDQCLELMLRGEKMWQRKELYYHIVYETVFGNNKREDVIKHIQEGQVQLFYDLIEFARLDVDDYKVIVEETLDHLVELSRAKLPSKESIKNGAYKKMISEELNKLFPRRTRLYTHFLKKKIETAEKYGLISEGASKDLDKRRFCITP</sequence>
<dbReference type="Gramene" id="TraesJUL1D03G00473240.2">
    <property type="protein sequence ID" value="TraesJUL1D03G00473240.2"/>
    <property type="gene ID" value="TraesJUL1D03G00473240"/>
</dbReference>
<dbReference type="OMA" id="YRWKENK"/>
<keyword evidence="2" id="KW-1185">Reference proteome</keyword>
<dbReference type="Gramene" id="TraesCLE_scaffold_097391_01G000100.1">
    <property type="protein sequence ID" value="TraesCLE_scaffold_097391_01G000100.1"/>
    <property type="gene ID" value="TraesCLE_scaffold_097391_01G000100"/>
</dbReference>
<gene>
    <name evidence="1" type="primary">LOC123181033</name>
</gene>
<dbReference type="GeneID" id="123181033"/>
<dbReference type="Gramene" id="TraesROB_scaffold_069056_01G000100.1">
    <property type="protein sequence ID" value="TraesROB_scaffold_069056_01G000100.1"/>
    <property type="gene ID" value="TraesROB_scaffold_069056_01G000100"/>
</dbReference>
<dbReference type="Gramene" id="TraesLDM1D03G00473080.1">
    <property type="protein sequence ID" value="TraesLDM1D03G00473080.1"/>
    <property type="gene ID" value="TraesLDM1D03G00473080"/>
</dbReference>
<evidence type="ECO:0000313" key="1">
    <source>
        <dbReference type="EnsemblPlants" id="TraesCS1D02G150300.1"/>
    </source>
</evidence>
<dbReference type="Gramene" id="TraesMAC1D03G00470000.2">
    <property type="protein sequence ID" value="TraesMAC1D03G00470000.2"/>
    <property type="gene ID" value="TraesMAC1D03G00470000"/>
</dbReference>
<dbReference type="Gramene" id="TraesCS1D02G150300.1">
    <property type="protein sequence ID" value="TraesCS1D02G150300.1"/>
    <property type="gene ID" value="TraesCS1D02G150300"/>
</dbReference>
<dbReference type="Gramene" id="TraesCAD_scaffold_056420_01G000100.1">
    <property type="protein sequence ID" value="TraesCAD_scaffold_056420_01G000100.1"/>
    <property type="gene ID" value="TraesCAD_scaffold_056420_01G000100"/>
</dbReference>
<dbReference type="Gramene" id="TraesLAC1D03G00474050.3">
    <property type="protein sequence ID" value="TraesLAC1D03G00474050.3"/>
    <property type="gene ID" value="TraesLAC1D03G00474050"/>
</dbReference>
<dbReference type="Gramene" id="TraesLDM1D03G00473080.2">
    <property type="protein sequence ID" value="TraesLDM1D03G00473080.2"/>
    <property type="gene ID" value="TraesLDM1D03G00473080"/>
</dbReference>
<dbReference type="RefSeq" id="XP_044449187.1">
    <property type="nucleotide sequence ID" value="XM_044593252.1"/>
</dbReference>
<dbReference type="Gramene" id="TraesNOR1D03G00477900.1">
    <property type="protein sequence ID" value="TraesNOR1D03G00477900.1"/>
    <property type="gene ID" value="TraesNOR1D03G00477900"/>
</dbReference>
<reference evidence="1" key="2">
    <citation type="submission" date="2018-10" db="UniProtKB">
        <authorList>
            <consortium name="EnsemblPlants"/>
        </authorList>
    </citation>
    <scope>IDENTIFICATION</scope>
</reference>
<name>A0A3B5ZSL8_WHEAT</name>
<dbReference type="Gramene" id="TraesARI1D03G00475950.1">
    <property type="protein sequence ID" value="TraesARI1D03G00475950.1"/>
    <property type="gene ID" value="TraesARI1D03G00475950"/>
</dbReference>
<dbReference type="Gramene" id="TraesSTA1D03G00469220.1">
    <property type="protein sequence ID" value="TraesSTA1D03G00469220.1"/>
    <property type="gene ID" value="TraesSTA1D03G00469220"/>
</dbReference>